<evidence type="ECO:0000313" key="3">
    <source>
        <dbReference type="EMBL" id="CAI9768588.1"/>
    </source>
</evidence>
<dbReference type="AlphaFoldDB" id="A0AAD1ZGI7"/>
<gene>
    <name evidence="3" type="ORF">FPE_LOCUS16018</name>
</gene>
<protein>
    <recommendedName>
        <fullName evidence="2">FAR1 domain-containing protein</fullName>
    </recommendedName>
</protein>
<organism evidence="3 4">
    <name type="scientific">Fraxinus pennsylvanica</name>
    <dbReference type="NCBI Taxonomy" id="56036"/>
    <lineage>
        <taxon>Eukaryota</taxon>
        <taxon>Viridiplantae</taxon>
        <taxon>Streptophyta</taxon>
        <taxon>Embryophyta</taxon>
        <taxon>Tracheophyta</taxon>
        <taxon>Spermatophyta</taxon>
        <taxon>Magnoliopsida</taxon>
        <taxon>eudicotyledons</taxon>
        <taxon>Gunneridae</taxon>
        <taxon>Pentapetalae</taxon>
        <taxon>asterids</taxon>
        <taxon>lamiids</taxon>
        <taxon>Lamiales</taxon>
        <taxon>Oleaceae</taxon>
        <taxon>Oleeae</taxon>
        <taxon>Fraxinus</taxon>
    </lineage>
</organism>
<evidence type="ECO:0000313" key="4">
    <source>
        <dbReference type="Proteomes" id="UP000834106"/>
    </source>
</evidence>
<name>A0AAD1ZGI7_9LAMI</name>
<dbReference type="PANTHER" id="PTHR15663">
    <property type="entry name" value="COMM DOMAIN-CONTAINING PROTEIN 9"/>
    <property type="match status" value="1"/>
</dbReference>
<evidence type="ECO:0000256" key="1">
    <source>
        <dbReference type="SAM" id="MobiDB-lite"/>
    </source>
</evidence>
<accession>A0AAD1ZGI7</accession>
<reference evidence="3" key="1">
    <citation type="submission" date="2023-05" db="EMBL/GenBank/DDBJ databases">
        <authorList>
            <person name="Huff M."/>
        </authorList>
    </citation>
    <scope>NUCLEOTIDE SEQUENCE</scope>
</reference>
<evidence type="ECO:0000259" key="2">
    <source>
        <dbReference type="Pfam" id="PF03101"/>
    </source>
</evidence>
<sequence>MDVAVNDIEEWTMGQHGGITDDGNDESNEAGDINAYGDSMDRDGVGIFPEPHVGMEFESEYAAKTFYDDYARRLGFSTRINQNSRSKTDRMVTYREFLCSRGGLKRRSGDICAAMLKIESRDHDKWVVTKVVKEHSHSTVSPAAVNHLKTRRNFAAAKNSEAETHQGVDIIPSGVMYVSMDGNHVSAEISRGKNMPPSESNRIVKNTGSLCYTSGHPSRKRTLETYNVALGALREGVKKAAAVKRSVAKVAPPSSLVNGVGYDDWRTSTSAPEMTPLLWPRQDEMIRRFNLNDADVAGQPVSNMNFPHMAPVSLHQDDNHADNMVTLPCLKSMTWVMENKNAMPANRVAVINLKLQDYSRTPAGESEVKFSLSRVTLEPMLRSMAYISEQLSSPANKVAVINLKLQDTETTSGESEVKFQVSRDTLGAMLRSMAYIREQLSNAVERKQDNPVKKQRK</sequence>
<feature type="region of interest" description="Disordered" evidence="1">
    <location>
        <begin position="12"/>
        <end position="32"/>
    </location>
</feature>
<keyword evidence="4" id="KW-1185">Reference proteome</keyword>
<feature type="domain" description="FAR1" evidence="2">
    <location>
        <begin position="65"/>
        <end position="139"/>
    </location>
</feature>
<dbReference type="Proteomes" id="UP000834106">
    <property type="component" value="Chromosome 9"/>
</dbReference>
<dbReference type="EMBL" id="OU503044">
    <property type="protein sequence ID" value="CAI9768588.1"/>
    <property type="molecule type" value="Genomic_DNA"/>
</dbReference>
<dbReference type="InterPro" id="IPR004330">
    <property type="entry name" value="FAR1_DNA_bnd_dom"/>
</dbReference>
<dbReference type="InterPro" id="IPR037360">
    <property type="entry name" value="COMMD9"/>
</dbReference>
<proteinExistence type="predicted"/>
<dbReference type="Pfam" id="PF03101">
    <property type="entry name" value="FAR1"/>
    <property type="match status" value="1"/>
</dbReference>
<dbReference type="PANTHER" id="PTHR15663:SF6">
    <property type="entry name" value="COMM DOMAIN-CONTAINING PROTEIN-RELATED"/>
    <property type="match status" value="1"/>
</dbReference>